<evidence type="ECO:0000259" key="2">
    <source>
        <dbReference type="Pfam" id="PF01266"/>
    </source>
</evidence>
<protein>
    <submittedName>
        <fullName evidence="3">Glycine/D-amino acid oxidase</fullName>
    </submittedName>
</protein>
<dbReference type="Proteomes" id="UP000182350">
    <property type="component" value="Unassembled WGS sequence"/>
</dbReference>
<dbReference type="Gene3D" id="3.50.50.60">
    <property type="entry name" value="FAD/NAD(P)-binding domain"/>
    <property type="match status" value="1"/>
</dbReference>
<dbReference type="Pfam" id="PF01266">
    <property type="entry name" value="DAO"/>
    <property type="match status" value="1"/>
</dbReference>
<dbReference type="PANTHER" id="PTHR13847">
    <property type="entry name" value="SARCOSINE DEHYDROGENASE-RELATED"/>
    <property type="match status" value="1"/>
</dbReference>
<dbReference type="RefSeq" id="WP_072324646.1">
    <property type="nucleotide sequence ID" value="NZ_FPJW01000001.1"/>
</dbReference>
<keyword evidence="1" id="KW-0560">Oxidoreductase</keyword>
<evidence type="ECO:0000313" key="3">
    <source>
        <dbReference type="EMBL" id="SFX07091.1"/>
    </source>
</evidence>
<gene>
    <name evidence="3" type="ORF">SAMN02745752_00422</name>
</gene>
<dbReference type="OrthoDB" id="311718at2"/>
<feature type="domain" description="FAD dependent oxidoreductase" evidence="2">
    <location>
        <begin position="30"/>
        <end position="384"/>
    </location>
</feature>
<dbReference type="PANTHER" id="PTHR13847:SF281">
    <property type="entry name" value="FAD DEPENDENT OXIDOREDUCTASE DOMAIN-CONTAINING PROTEIN"/>
    <property type="match status" value="1"/>
</dbReference>
<keyword evidence="4" id="KW-1185">Reference proteome</keyword>
<name>A0A1K1U3Z0_9GAMM</name>
<dbReference type="AlphaFoldDB" id="A0A1K1U3Z0"/>
<dbReference type="EMBL" id="FPJW01000001">
    <property type="protein sequence ID" value="SFX07091.1"/>
    <property type="molecule type" value="Genomic_DNA"/>
</dbReference>
<dbReference type="InterPro" id="IPR006076">
    <property type="entry name" value="FAD-dep_OxRdtase"/>
</dbReference>
<evidence type="ECO:0000256" key="1">
    <source>
        <dbReference type="ARBA" id="ARBA00023002"/>
    </source>
</evidence>
<sequence length="430" mass="46961">MSDHVASWYAATANSHQPWPQLAEALDVQVCVLGGGFTGVNTALELAERGFSVVLLEAHRIGWGASGRNGGELIRGIGHGLEQFAGQIGQEGILQFKQMGFEAVDIVKRRIQRFDIQCDYRPGYADLATRPSHLHALEEDLKDLQSLGYPHQLKLLDASELKQQVVKSDFYVGGLVDEGSGHLHPLNLVLGEAEAAAGLGVRIFEQSAVQKIHKGERPRVETALGSVTCDRLVIAANGYLDPDLEPWLGGKLLPAGSYILVTEPLGDEQANALMPGGHAVADLRVELDYYRFTPDQRLLFGGLCTYSGKDLPDPSKHLLPHLHQVFPQLLDVKVAYQWGGMLGIGANRLPQVGHLPDCPSIHFAQAYAGHGLNASHMTARVLAEAFTGETRRYDLFASVRHMTFPGGKWLRGPLLAAGMSWYRIKDRFGS</sequence>
<reference evidence="3 4" key="1">
    <citation type="submission" date="2016-11" db="EMBL/GenBank/DDBJ databases">
        <authorList>
            <person name="Jaros S."/>
            <person name="Januszkiewicz K."/>
            <person name="Wedrychowicz H."/>
        </authorList>
    </citation>
    <scope>NUCLEOTIDE SEQUENCE [LARGE SCALE GENOMIC DNA]</scope>
    <source>
        <strain evidence="3 4">DSM 21637</strain>
    </source>
</reference>
<accession>A0A1K1U3Z0</accession>
<dbReference type="Gene3D" id="3.30.9.10">
    <property type="entry name" value="D-Amino Acid Oxidase, subunit A, domain 2"/>
    <property type="match status" value="1"/>
</dbReference>
<evidence type="ECO:0000313" key="4">
    <source>
        <dbReference type="Proteomes" id="UP000182350"/>
    </source>
</evidence>
<organism evidence="3 4">
    <name type="scientific">Marinospirillum alkaliphilum DSM 21637</name>
    <dbReference type="NCBI Taxonomy" id="1122209"/>
    <lineage>
        <taxon>Bacteria</taxon>
        <taxon>Pseudomonadati</taxon>
        <taxon>Pseudomonadota</taxon>
        <taxon>Gammaproteobacteria</taxon>
        <taxon>Oceanospirillales</taxon>
        <taxon>Oceanospirillaceae</taxon>
        <taxon>Marinospirillum</taxon>
    </lineage>
</organism>
<dbReference type="GO" id="GO:0016491">
    <property type="term" value="F:oxidoreductase activity"/>
    <property type="evidence" value="ECO:0007669"/>
    <property type="project" value="UniProtKB-KW"/>
</dbReference>
<proteinExistence type="predicted"/>
<dbReference type="GO" id="GO:0005737">
    <property type="term" value="C:cytoplasm"/>
    <property type="evidence" value="ECO:0007669"/>
    <property type="project" value="TreeGrafter"/>
</dbReference>
<dbReference type="SUPFAM" id="SSF51905">
    <property type="entry name" value="FAD/NAD(P)-binding domain"/>
    <property type="match status" value="1"/>
</dbReference>
<dbReference type="InterPro" id="IPR036188">
    <property type="entry name" value="FAD/NAD-bd_sf"/>
</dbReference>
<dbReference type="STRING" id="1122209.SAMN02745752_00422"/>